<sequence length="62" mass="6832">MHSGKAVIVVDEVEAVVNVVEKVGTVAECVSENIEEKLPDDSKLKEASLVNMHQNKLFMVHN</sequence>
<accession>A0A1J7HC83</accession>
<organism evidence="1 2">
    <name type="scientific">Lupinus angustifolius</name>
    <name type="common">Narrow-leaved blue lupine</name>
    <dbReference type="NCBI Taxonomy" id="3871"/>
    <lineage>
        <taxon>Eukaryota</taxon>
        <taxon>Viridiplantae</taxon>
        <taxon>Streptophyta</taxon>
        <taxon>Embryophyta</taxon>
        <taxon>Tracheophyta</taxon>
        <taxon>Spermatophyta</taxon>
        <taxon>Magnoliopsida</taxon>
        <taxon>eudicotyledons</taxon>
        <taxon>Gunneridae</taxon>
        <taxon>Pentapetalae</taxon>
        <taxon>rosids</taxon>
        <taxon>fabids</taxon>
        <taxon>Fabales</taxon>
        <taxon>Fabaceae</taxon>
        <taxon>Papilionoideae</taxon>
        <taxon>50 kb inversion clade</taxon>
        <taxon>genistoids sensu lato</taxon>
        <taxon>core genistoids</taxon>
        <taxon>Genisteae</taxon>
        <taxon>Lupinus</taxon>
    </lineage>
</organism>
<protein>
    <submittedName>
        <fullName evidence="1">Uncharacterized protein</fullName>
    </submittedName>
</protein>
<keyword evidence="2" id="KW-1185">Reference proteome</keyword>
<dbReference type="Gramene" id="OIW10447">
    <property type="protein sequence ID" value="OIW10447"/>
    <property type="gene ID" value="TanjilG_00385"/>
</dbReference>
<dbReference type="AlphaFoldDB" id="A0A1J7HC83"/>
<reference evidence="1 2" key="1">
    <citation type="journal article" date="2017" name="Plant Biotechnol. J.">
        <title>A comprehensive draft genome sequence for lupin (Lupinus angustifolius), an emerging health food: insights into plant-microbe interactions and legume evolution.</title>
        <authorList>
            <person name="Hane J.K."/>
            <person name="Ming Y."/>
            <person name="Kamphuis L.G."/>
            <person name="Nelson M.N."/>
            <person name="Garg G."/>
            <person name="Atkins C.A."/>
            <person name="Bayer P.E."/>
            <person name="Bravo A."/>
            <person name="Bringans S."/>
            <person name="Cannon S."/>
            <person name="Edwards D."/>
            <person name="Foley R."/>
            <person name="Gao L.L."/>
            <person name="Harrison M.J."/>
            <person name="Huang W."/>
            <person name="Hurgobin B."/>
            <person name="Li S."/>
            <person name="Liu C.W."/>
            <person name="McGrath A."/>
            <person name="Morahan G."/>
            <person name="Murray J."/>
            <person name="Weller J."/>
            <person name="Jian J."/>
            <person name="Singh K.B."/>
        </authorList>
    </citation>
    <scope>NUCLEOTIDE SEQUENCE [LARGE SCALE GENOMIC DNA]</scope>
    <source>
        <strain evidence="2">cv. Tanjil</strain>
        <tissue evidence="1">Whole plant</tissue>
    </source>
</reference>
<name>A0A1J7HC83_LUPAN</name>
<evidence type="ECO:0000313" key="2">
    <source>
        <dbReference type="Proteomes" id="UP000188354"/>
    </source>
</evidence>
<dbReference type="Proteomes" id="UP000188354">
    <property type="component" value="Chromosome LG06"/>
</dbReference>
<gene>
    <name evidence="1" type="ORF">TanjilG_00385</name>
</gene>
<evidence type="ECO:0000313" key="1">
    <source>
        <dbReference type="EMBL" id="OIW10447.1"/>
    </source>
</evidence>
<proteinExistence type="predicted"/>
<dbReference type="EMBL" id="CM007366">
    <property type="protein sequence ID" value="OIW10447.1"/>
    <property type="molecule type" value="Genomic_DNA"/>
</dbReference>